<dbReference type="PROSITE" id="PS51471">
    <property type="entry name" value="FE2OG_OXY"/>
    <property type="match status" value="1"/>
</dbReference>
<dbReference type="Gene3D" id="2.60.120.590">
    <property type="entry name" value="Alpha-ketoglutarate-dependent dioxygenase AlkB-like"/>
    <property type="match status" value="1"/>
</dbReference>
<dbReference type="OrthoDB" id="271595at2759"/>
<gene>
    <name evidence="2" type="ORF">Glove_22g21</name>
</gene>
<accession>A0A397JJK4</accession>
<dbReference type="Proteomes" id="UP000266861">
    <property type="component" value="Unassembled WGS sequence"/>
</dbReference>
<dbReference type="AlphaFoldDB" id="A0A397JJK4"/>
<sequence length="241" mass="28315">MVKKIETSLDGLCIIEDFITKDEEKDLIKKIDSNEWCGLGIPPNPEMKRRTQHYGYEFSYRYRKIMNHLGSFPDFINFLIQRFINQNIINNINNNINDNIKDIPNMCIINEYMAGQGIMPHTDSPSLFGPVILSLSLLSPCLMKFEHKDFADKSEVVLLRPRSLVIMTKSSRYDYKHSISKDLIEYFFNNSNNNNDNYNGGNDNQLNCREEIIRSRRISLTFRTIIENNSYSEQEQEQQEY</sequence>
<feature type="domain" description="Fe2OG dioxygenase" evidence="1">
    <location>
        <begin position="103"/>
        <end position="226"/>
    </location>
</feature>
<evidence type="ECO:0000313" key="2">
    <source>
        <dbReference type="EMBL" id="RHZ88525.1"/>
    </source>
</evidence>
<dbReference type="InterPro" id="IPR005123">
    <property type="entry name" value="Oxoglu/Fe-dep_dioxygenase_dom"/>
</dbReference>
<evidence type="ECO:0000313" key="3">
    <source>
        <dbReference type="Proteomes" id="UP000266861"/>
    </source>
</evidence>
<proteinExistence type="predicted"/>
<dbReference type="GO" id="GO:0016491">
    <property type="term" value="F:oxidoreductase activity"/>
    <property type="evidence" value="ECO:0007669"/>
    <property type="project" value="TreeGrafter"/>
</dbReference>
<dbReference type="EMBL" id="PQFF01000020">
    <property type="protein sequence ID" value="RHZ88525.1"/>
    <property type="molecule type" value="Genomic_DNA"/>
</dbReference>
<comment type="caution">
    <text evidence="2">The sequence shown here is derived from an EMBL/GenBank/DDBJ whole genome shotgun (WGS) entry which is preliminary data.</text>
</comment>
<keyword evidence="3" id="KW-1185">Reference proteome</keyword>
<evidence type="ECO:0000259" key="1">
    <source>
        <dbReference type="PROSITE" id="PS51471"/>
    </source>
</evidence>
<dbReference type="GO" id="GO:0070988">
    <property type="term" value="P:demethylation"/>
    <property type="evidence" value="ECO:0007669"/>
    <property type="project" value="InterPro"/>
</dbReference>
<dbReference type="STRING" id="1348612.A0A397JJK4"/>
<dbReference type="GO" id="GO:0032451">
    <property type="term" value="F:demethylase activity"/>
    <property type="evidence" value="ECO:0007669"/>
    <property type="project" value="TreeGrafter"/>
</dbReference>
<dbReference type="PANTHER" id="PTHR12463:SF1">
    <property type="entry name" value="2-OXOGLUTARATE AND FE-DEPENDENT OXYGENASE FAMILY PROTEIN"/>
    <property type="match status" value="1"/>
</dbReference>
<dbReference type="InterPro" id="IPR032857">
    <property type="entry name" value="ALKBH4"/>
</dbReference>
<reference evidence="2 3" key="1">
    <citation type="submission" date="2018-08" db="EMBL/GenBank/DDBJ databases">
        <title>Genome and evolution of the arbuscular mycorrhizal fungus Diversispora epigaea (formerly Glomus versiforme) and its bacterial endosymbionts.</title>
        <authorList>
            <person name="Sun X."/>
            <person name="Fei Z."/>
            <person name="Harrison M."/>
        </authorList>
    </citation>
    <scope>NUCLEOTIDE SEQUENCE [LARGE SCALE GENOMIC DNA]</scope>
    <source>
        <strain evidence="2 3">IT104</strain>
    </source>
</reference>
<dbReference type="PANTHER" id="PTHR12463">
    <property type="entry name" value="OXYGENASE-RELATED"/>
    <property type="match status" value="1"/>
</dbReference>
<dbReference type="SUPFAM" id="SSF51197">
    <property type="entry name" value="Clavaminate synthase-like"/>
    <property type="match status" value="1"/>
</dbReference>
<name>A0A397JJK4_9GLOM</name>
<protein>
    <recommendedName>
        <fullName evidence="1">Fe2OG dioxygenase domain-containing protein</fullName>
    </recommendedName>
</protein>
<dbReference type="InterPro" id="IPR037151">
    <property type="entry name" value="AlkB-like_sf"/>
</dbReference>
<organism evidence="2 3">
    <name type="scientific">Diversispora epigaea</name>
    <dbReference type="NCBI Taxonomy" id="1348612"/>
    <lineage>
        <taxon>Eukaryota</taxon>
        <taxon>Fungi</taxon>
        <taxon>Fungi incertae sedis</taxon>
        <taxon>Mucoromycota</taxon>
        <taxon>Glomeromycotina</taxon>
        <taxon>Glomeromycetes</taxon>
        <taxon>Diversisporales</taxon>
        <taxon>Diversisporaceae</taxon>
        <taxon>Diversispora</taxon>
    </lineage>
</organism>
<dbReference type="Pfam" id="PF13532">
    <property type="entry name" value="2OG-FeII_Oxy_2"/>
    <property type="match status" value="1"/>
</dbReference>
<dbReference type="InterPro" id="IPR027450">
    <property type="entry name" value="AlkB-like"/>
</dbReference>